<dbReference type="Proteomes" id="UP000269669">
    <property type="component" value="Unassembled WGS sequence"/>
</dbReference>
<dbReference type="AlphaFoldDB" id="A0A428MJ12"/>
<comment type="caution">
    <text evidence="1">The sequence shown here is derived from an EMBL/GenBank/DDBJ whole genome shotgun (WGS) entry which is preliminary data.</text>
</comment>
<evidence type="ECO:0000313" key="1">
    <source>
        <dbReference type="EMBL" id="RSL16819.1"/>
    </source>
</evidence>
<dbReference type="InterPro" id="IPR025361">
    <property type="entry name" value="DUF4265"/>
</dbReference>
<organism evidence="1 2">
    <name type="scientific">Edaphobacter aggregans</name>
    <dbReference type="NCBI Taxonomy" id="570835"/>
    <lineage>
        <taxon>Bacteria</taxon>
        <taxon>Pseudomonadati</taxon>
        <taxon>Acidobacteriota</taxon>
        <taxon>Terriglobia</taxon>
        <taxon>Terriglobales</taxon>
        <taxon>Acidobacteriaceae</taxon>
        <taxon>Edaphobacter</taxon>
    </lineage>
</organism>
<accession>A0A428MJ12</accession>
<protein>
    <submittedName>
        <fullName evidence="1">Uncharacterized protein DUF4265</fullName>
    </submittedName>
</protein>
<dbReference type="EMBL" id="RSDW01000001">
    <property type="protein sequence ID" value="RSL16819.1"/>
    <property type="molecule type" value="Genomic_DNA"/>
</dbReference>
<gene>
    <name evidence="1" type="ORF">EDE15_2344</name>
</gene>
<sequence>MESEDKYVKIVVDLPDAEDGVGGEGLWAVNVGEDLYEVHNSPWHTLEINYMDIVKAVPPDEDKKPQFVEVVKRGGHRSIHVVFLEKGLPQKDDVLSHINKLGATYEGSGKTLFAIDLEPDVNFNAVADSLHECCDKDWLDIRYAPQPQPKGTGE</sequence>
<keyword evidence="2" id="KW-1185">Reference proteome</keyword>
<name>A0A428MJ12_9BACT</name>
<proteinExistence type="predicted"/>
<reference evidence="1 2" key="1">
    <citation type="submission" date="2018-12" db="EMBL/GenBank/DDBJ databases">
        <title>Sequencing of bacterial isolates from soil warming experiment in Harvard Forest, Massachusetts, USA.</title>
        <authorList>
            <person name="Deangelis K."/>
        </authorList>
    </citation>
    <scope>NUCLEOTIDE SEQUENCE [LARGE SCALE GENOMIC DNA]</scope>
    <source>
        <strain evidence="1 2">EB153</strain>
    </source>
</reference>
<evidence type="ECO:0000313" key="2">
    <source>
        <dbReference type="Proteomes" id="UP000269669"/>
    </source>
</evidence>
<dbReference type="Pfam" id="PF14085">
    <property type="entry name" value="DUF4265"/>
    <property type="match status" value="1"/>
</dbReference>